<comment type="caution">
    <text evidence="2">The sequence shown here is derived from an EMBL/GenBank/DDBJ whole genome shotgun (WGS) entry which is preliminary data.</text>
</comment>
<feature type="transmembrane region" description="Helical" evidence="1">
    <location>
        <begin position="6"/>
        <end position="27"/>
    </location>
</feature>
<gene>
    <name evidence="2" type="ORF">H9831_08095</name>
</gene>
<keyword evidence="1" id="KW-0812">Transmembrane</keyword>
<dbReference type="AlphaFoldDB" id="A0A9D2C5V0"/>
<dbReference type="Proteomes" id="UP000824007">
    <property type="component" value="Unassembled WGS sequence"/>
</dbReference>
<feature type="transmembrane region" description="Helical" evidence="1">
    <location>
        <begin position="105"/>
        <end position="130"/>
    </location>
</feature>
<sequence>MTQAHFFNFCGFLVQSVPCMLLCLRPFPPESFSIRRKYMVSFFGSLLLAAAVFSFFAFLPANQHGKDGLPLSLEFYANLFMAATLILCILLMFRVIRESLWKKLLVLCLVIDYAVFLYSGVNIALLLFPFPPIVKTGVYSDLSFSLYLILTLLTFPLLRRFMRRRLSSYLERIEPARLRHSLLIVVRLTALYAAVLFCLFLIDDSTEQRIAGYLTASLLFCSACLTISIWLLFWEIQKTEEEAQYKNLLSIQQLQYRKFTDELDSFHRTQHDMRHHFRAIDSLLREGKNEEAAGYISECVSIIDSREQEIFCPDPLINALLQYYVGEARQSGIRCEIHVRIGRCPIDSVDMTVLLGNCLENAVLSCLRSEEPRLIRLNMRIVNSTLAIRKYLQRRFLLPLRISEGK</sequence>
<reference evidence="2" key="2">
    <citation type="submission" date="2021-04" db="EMBL/GenBank/DDBJ databases">
        <authorList>
            <person name="Gilroy R."/>
        </authorList>
    </citation>
    <scope>NUCLEOTIDE SEQUENCE</scope>
    <source>
        <strain evidence="2">ChiSxjej3B15-24422</strain>
    </source>
</reference>
<evidence type="ECO:0000313" key="3">
    <source>
        <dbReference type="Proteomes" id="UP000824007"/>
    </source>
</evidence>
<reference evidence="2" key="1">
    <citation type="journal article" date="2021" name="PeerJ">
        <title>Extensive microbial diversity within the chicken gut microbiome revealed by metagenomics and culture.</title>
        <authorList>
            <person name="Gilroy R."/>
            <person name="Ravi A."/>
            <person name="Getino M."/>
            <person name="Pursley I."/>
            <person name="Horton D.L."/>
            <person name="Alikhan N.F."/>
            <person name="Baker D."/>
            <person name="Gharbi K."/>
            <person name="Hall N."/>
            <person name="Watson M."/>
            <person name="Adriaenssens E.M."/>
            <person name="Foster-Nyarko E."/>
            <person name="Jarju S."/>
            <person name="Secka A."/>
            <person name="Antonio M."/>
            <person name="Oren A."/>
            <person name="Chaudhuri R.R."/>
            <person name="La Ragione R."/>
            <person name="Hildebrand F."/>
            <person name="Pallen M.J."/>
        </authorList>
    </citation>
    <scope>NUCLEOTIDE SEQUENCE</scope>
    <source>
        <strain evidence="2">ChiSxjej3B15-24422</strain>
    </source>
</reference>
<feature type="transmembrane region" description="Helical" evidence="1">
    <location>
        <begin position="39"/>
        <end position="59"/>
    </location>
</feature>
<feature type="transmembrane region" description="Helical" evidence="1">
    <location>
        <begin position="182"/>
        <end position="202"/>
    </location>
</feature>
<evidence type="ECO:0000313" key="2">
    <source>
        <dbReference type="EMBL" id="HIY60622.1"/>
    </source>
</evidence>
<evidence type="ECO:0000256" key="1">
    <source>
        <dbReference type="SAM" id="Phobius"/>
    </source>
</evidence>
<organism evidence="2 3">
    <name type="scientific">Candidatus Eisenbergiella pullistercoris</name>
    <dbReference type="NCBI Taxonomy" id="2838555"/>
    <lineage>
        <taxon>Bacteria</taxon>
        <taxon>Bacillati</taxon>
        <taxon>Bacillota</taxon>
        <taxon>Clostridia</taxon>
        <taxon>Lachnospirales</taxon>
        <taxon>Lachnospiraceae</taxon>
        <taxon>Eisenbergiella</taxon>
    </lineage>
</organism>
<accession>A0A9D2C5V0</accession>
<proteinExistence type="predicted"/>
<keyword evidence="1" id="KW-0472">Membrane</keyword>
<protein>
    <submittedName>
        <fullName evidence="2">GHKL domain-containing protein</fullName>
    </submittedName>
</protein>
<feature type="transmembrane region" description="Helical" evidence="1">
    <location>
        <begin position="214"/>
        <end position="234"/>
    </location>
</feature>
<feature type="transmembrane region" description="Helical" evidence="1">
    <location>
        <begin position="142"/>
        <end position="161"/>
    </location>
</feature>
<feature type="transmembrane region" description="Helical" evidence="1">
    <location>
        <begin position="75"/>
        <end position="93"/>
    </location>
</feature>
<dbReference type="EMBL" id="DXDD01000100">
    <property type="protein sequence ID" value="HIY60622.1"/>
    <property type="molecule type" value="Genomic_DNA"/>
</dbReference>
<keyword evidence="1" id="KW-1133">Transmembrane helix</keyword>
<name>A0A9D2C5V0_9FIRM</name>